<dbReference type="EMBL" id="CM044706">
    <property type="protein sequence ID" value="KAI5657234.1"/>
    <property type="molecule type" value="Genomic_DNA"/>
</dbReference>
<accession>A0ACC0A8T1</accession>
<organism evidence="1 2">
    <name type="scientific">Catharanthus roseus</name>
    <name type="common">Madagascar periwinkle</name>
    <name type="synonym">Vinca rosea</name>
    <dbReference type="NCBI Taxonomy" id="4058"/>
    <lineage>
        <taxon>Eukaryota</taxon>
        <taxon>Viridiplantae</taxon>
        <taxon>Streptophyta</taxon>
        <taxon>Embryophyta</taxon>
        <taxon>Tracheophyta</taxon>
        <taxon>Spermatophyta</taxon>
        <taxon>Magnoliopsida</taxon>
        <taxon>eudicotyledons</taxon>
        <taxon>Gunneridae</taxon>
        <taxon>Pentapetalae</taxon>
        <taxon>asterids</taxon>
        <taxon>lamiids</taxon>
        <taxon>Gentianales</taxon>
        <taxon>Apocynaceae</taxon>
        <taxon>Rauvolfioideae</taxon>
        <taxon>Vinceae</taxon>
        <taxon>Catharanthinae</taxon>
        <taxon>Catharanthus</taxon>
    </lineage>
</organism>
<sequence length="104" mass="11796">MHEVSQNVDISLNVDALFNKFDKLLALNTLPTNFPNMQDVNDELIEETLPLMCSKDYTSIEKENLICTENVNSNLACIALPENSSWIGDGLMFYICYDSCMTYT</sequence>
<protein>
    <submittedName>
        <fullName evidence="1">Uncharacterized protein</fullName>
    </submittedName>
</protein>
<dbReference type="Proteomes" id="UP001060085">
    <property type="component" value="Linkage Group LG06"/>
</dbReference>
<proteinExistence type="predicted"/>
<evidence type="ECO:0000313" key="2">
    <source>
        <dbReference type="Proteomes" id="UP001060085"/>
    </source>
</evidence>
<keyword evidence="2" id="KW-1185">Reference proteome</keyword>
<comment type="caution">
    <text evidence="1">The sequence shown here is derived from an EMBL/GenBank/DDBJ whole genome shotgun (WGS) entry which is preliminary data.</text>
</comment>
<name>A0ACC0A8T1_CATRO</name>
<reference evidence="2" key="1">
    <citation type="journal article" date="2023" name="Nat. Plants">
        <title>Single-cell RNA sequencing provides a high-resolution roadmap for understanding the multicellular compartmentation of specialized metabolism.</title>
        <authorList>
            <person name="Sun S."/>
            <person name="Shen X."/>
            <person name="Li Y."/>
            <person name="Li Y."/>
            <person name="Wang S."/>
            <person name="Li R."/>
            <person name="Zhang H."/>
            <person name="Shen G."/>
            <person name="Guo B."/>
            <person name="Wei J."/>
            <person name="Xu J."/>
            <person name="St-Pierre B."/>
            <person name="Chen S."/>
            <person name="Sun C."/>
        </authorList>
    </citation>
    <scope>NUCLEOTIDE SEQUENCE [LARGE SCALE GENOMIC DNA]</scope>
</reference>
<gene>
    <name evidence="1" type="ORF">M9H77_26027</name>
</gene>
<evidence type="ECO:0000313" key="1">
    <source>
        <dbReference type="EMBL" id="KAI5657234.1"/>
    </source>
</evidence>